<keyword evidence="3" id="KW-1185">Reference proteome</keyword>
<feature type="region of interest" description="Disordered" evidence="1">
    <location>
        <begin position="496"/>
        <end position="623"/>
    </location>
</feature>
<proteinExistence type="predicted"/>
<name>A0A9W7BWG6_9STRA</name>
<organism evidence="2 3">
    <name type="scientific">Triparma strigata</name>
    <dbReference type="NCBI Taxonomy" id="1606541"/>
    <lineage>
        <taxon>Eukaryota</taxon>
        <taxon>Sar</taxon>
        <taxon>Stramenopiles</taxon>
        <taxon>Ochrophyta</taxon>
        <taxon>Bolidophyceae</taxon>
        <taxon>Parmales</taxon>
        <taxon>Triparmaceae</taxon>
        <taxon>Triparma</taxon>
    </lineage>
</organism>
<feature type="compositionally biased region" description="Polar residues" evidence="1">
    <location>
        <begin position="668"/>
        <end position="682"/>
    </location>
</feature>
<comment type="caution">
    <text evidence="2">The sequence shown here is derived from an EMBL/GenBank/DDBJ whole genome shotgun (WGS) entry which is preliminary data.</text>
</comment>
<feature type="region of interest" description="Disordered" evidence="1">
    <location>
        <begin position="21"/>
        <end position="47"/>
    </location>
</feature>
<feature type="compositionally biased region" description="Polar residues" evidence="1">
    <location>
        <begin position="499"/>
        <end position="525"/>
    </location>
</feature>
<feature type="compositionally biased region" description="Basic and acidic residues" evidence="1">
    <location>
        <begin position="526"/>
        <end position="537"/>
    </location>
</feature>
<evidence type="ECO:0000313" key="2">
    <source>
        <dbReference type="EMBL" id="GMH94914.1"/>
    </source>
</evidence>
<feature type="compositionally biased region" description="Basic and acidic residues" evidence="1">
    <location>
        <begin position="554"/>
        <end position="564"/>
    </location>
</feature>
<feature type="compositionally biased region" description="Polar residues" evidence="1">
    <location>
        <begin position="565"/>
        <end position="577"/>
    </location>
</feature>
<dbReference type="OrthoDB" id="199940at2759"/>
<evidence type="ECO:0000256" key="1">
    <source>
        <dbReference type="SAM" id="MobiDB-lite"/>
    </source>
</evidence>
<gene>
    <name evidence="2" type="ORF">TrST_g7769</name>
</gene>
<feature type="region of interest" description="Disordered" evidence="1">
    <location>
        <begin position="388"/>
        <end position="418"/>
    </location>
</feature>
<feature type="compositionally biased region" description="Polar residues" evidence="1">
    <location>
        <begin position="25"/>
        <end position="41"/>
    </location>
</feature>
<feature type="compositionally biased region" description="Polar residues" evidence="1">
    <location>
        <begin position="407"/>
        <end position="417"/>
    </location>
</feature>
<dbReference type="AlphaFoldDB" id="A0A9W7BWG6"/>
<reference evidence="3" key="1">
    <citation type="journal article" date="2023" name="Commun. Biol.">
        <title>Genome analysis of Parmales, the sister group of diatoms, reveals the evolutionary specialization of diatoms from phago-mixotrophs to photoautotrophs.</title>
        <authorList>
            <person name="Ban H."/>
            <person name="Sato S."/>
            <person name="Yoshikawa S."/>
            <person name="Yamada K."/>
            <person name="Nakamura Y."/>
            <person name="Ichinomiya M."/>
            <person name="Sato N."/>
            <person name="Blanc-Mathieu R."/>
            <person name="Endo H."/>
            <person name="Kuwata A."/>
            <person name="Ogata H."/>
        </authorList>
    </citation>
    <scope>NUCLEOTIDE SEQUENCE [LARGE SCALE GENOMIC DNA]</scope>
    <source>
        <strain evidence="3">NIES 3701</strain>
    </source>
</reference>
<dbReference type="Proteomes" id="UP001165085">
    <property type="component" value="Unassembled WGS sequence"/>
</dbReference>
<feature type="compositionally biased region" description="Polar residues" evidence="1">
    <location>
        <begin position="607"/>
        <end position="618"/>
    </location>
</feature>
<sequence length="808" mass="89712">MASSSNATRIESSIKRLTELRTSYDNHSSSAGQRTRNSSRNKGIDASTFGMQVRRSYEELSRTLKERIQITDLKRAMGLADRKLQHQFVKLFVEAIEKTFEVSFLIMTQEEERNTESTRAVRIASKAEVLSGESLDSDLETEPSIAPAYLAHIMICRAMDCIDFMKKREISRNAPLLVEALSHASFLGPVISLVLDGRFHTALRQRAGDILTLGKTNETVFNLSKSAEILDSVKRLAQHTLTVADYPLVEQVIYFLHILYKRLNSKKFPSEAKEILKTIEGVSLAFSENFPRLSNPDFPFYDKVREAIYEDQEVLADQFYESEKNKNDVSRSRAWYGEGLPRSFMFRCLGVASVYDNSTRSIGVVPWIDVNSTSLSWWCHDLGEADAAKETSHSSEDDDEDAEPKRSQVTSSSSSANGPDPVLVQIPFSGITNISFSRSLLNCIITVKRSAFMESDLSKLVRFGKEHEFVYCIEVEKEDWADFKHAILQATRRYRSPANFKSHSPQKSTKSPSKRSPATTSNTREYSTRDLHTKELGLDATRLSFVTPSKKRKSTDDSATKRTGEGNNSAVAQSVASTVHPRRKLPSFLGRVYGGGGNEPQKKRQRLNSSSRNAPATTSRDERVELSEALLATLPNEHLNDSIEESEVPPKSALPTPSTAPDVEPGTPNINTTARGSSSNPNIGLPKMLVLKQTFKDTAIPRFFESSKDLLGDTDKVNSAMATFENSLEDARMAAISLTKAAEGFLAAAREIGGETQIKVAIEVTCEGLVEAGEQIVNLASAFSEHKEGVEKQAISTLLQFQQPRNGD</sequence>
<protein>
    <submittedName>
        <fullName evidence="2">Uncharacterized protein</fullName>
    </submittedName>
</protein>
<evidence type="ECO:0000313" key="3">
    <source>
        <dbReference type="Proteomes" id="UP001165085"/>
    </source>
</evidence>
<feature type="region of interest" description="Disordered" evidence="1">
    <location>
        <begin position="635"/>
        <end position="683"/>
    </location>
</feature>
<dbReference type="EMBL" id="BRXY01000436">
    <property type="protein sequence ID" value="GMH94914.1"/>
    <property type="molecule type" value="Genomic_DNA"/>
</dbReference>
<accession>A0A9W7BWG6</accession>